<comment type="similarity">
    <text evidence="2">Belongs to the BA14k family.</text>
</comment>
<sequence>MFAKLSSLARSSLLALGMIGGLAMPAFAAPAGLAANPAAGAENSLIRVQGDGRYSDCMRGGDCWRGRRGGFDGGPRWSGSNRNWDGNRNWNGNRHYRGGWDDRRYYRRGWDDRRYYRRNYYRPRSGIYFDFYSPGFYPDYYPRYYEPRYYAPRRIYRGGGSAHVQWCYNRYRSYRAWDNTYQPYGGPRRQCWSPYS</sequence>
<feature type="chain" id="PRO_5009302253" description="Lectin-like protein BA14k" evidence="7">
    <location>
        <begin position="29"/>
        <end position="196"/>
    </location>
</feature>
<reference evidence="8 9" key="1">
    <citation type="submission" date="2016-10" db="EMBL/GenBank/DDBJ databases">
        <authorList>
            <person name="Varghese N."/>
            <person name="Submissions S."/>
        </authorList>
    </citation>
    <scope>NUCLEOTIDE SEQUENCE [LARGE SCALE GENOMIC DNA]</scope>
    <source>
        <strain evidence="8 9">DSM 21822</strain>
    </source>
</reference>
<accession>A0A1I3VCF3</accession>
<keyword evidence="7" id="KW-0732">Signal</keyword>
<dbReference type="InterPro" id="IPR012413">
    <property type="entry name" value="BA14K"/>
</dbReference>
<evidence type="ECO:0000256" key="7">
    <source>
        <dbReference type="SAM" id="SignalP"/>
    </source>
</evidence>
<comment type="function">
    <text evidence="6">Has immunoglobulin-binding and hemagglutination properties, and can bind to mannose. Essential for virulence. May be involved in LPS biosynthesis or polysaccharide transport.</text>
</comment>
<evidence type="ECO:0000256" key="6">
    <source>
        <dbReference type="ARBA" id="ARBA00025321"/>
    </source>
</evidence>
<name>A0A1I3VCF3_9HYPH</name>
<organism evidence="8 9">
    <name type="scientific">Neomesorhizobium albiziae</name>
    <dbReference type="NCBI Taxonomy" id="335020"/>
    <lineage>
        <taxon>Bacteria</taxon>
        <taxon>Pseudomonadati</taxon>
        <taxon>Pseudomonadota</taxon>
        <taxon>Alphaproteobacteria</taxon>
        <taxon>Hyphomicrobiales</taxon>
        <taxon>Phyllobacteriaceae</taxon>
        <taxon>Neomesorhizobium</taxon>
    </lineage>
</organism>
<dbReference type="GO" id="GO:0016020">
    <property type="term" value="C:membrane"/>
    <property type="evidence" value="ECO:0007669"/>
    <property type="project" value="UniProtKB-SubCell"/>
</dbReference>
<dbReference type="AlphaFoldDB" id="A0A1I3VCF3"/>
<evidence type="ECO:0000256" key="2">
    <source>
        <dbReference type="ARBA" id="ARBA00010270"/>
    </source>
</evidence>
<comment type="subcellular location">
    <subcellularLocation>
        <location evidence="1">Membrane</location>
        <topology evidence="1">Single-pass membrane protein</topology>
    </subcellularLocation>
</comment>
<evidence type="ECO:0000313" key="9">
    <source>
        <dbReference type="Proteomes" id="UP000323300"/>
    </source>
</evidence>
<evidence type="ECO:0000313" key="8">
    <source>
        <dbReference type="EMBL" id="SFJ91821.1"/>
    </source>
</evidence>
<evidence type="ECO:0000256" key="4">
    <source>
        <dbReference type="ARBA" id="ARBA00022475"/>
    </source>
</evidence>
<dbReference type="Pfam" id="PF07886">
    <property type="entry name" value="BA14K"/>
    <property type="match status" value="1"/>
</dbReference>
<protein>
    <recommendedName>
        <fullName evidence="3">Lectin-like protein BA14k</fullName>
    </recommendedName>
</protein>
<dbReference type="Proteomes" id="UP000323300">
    <property type="component" value="Unassembled WGS sequence"/>
</dbReference>
<evidence type="ECO:0000256" key="1">
    <source>
        <dbReference type="ARBA" id="ARBA00004167"/>
    </source>
</evidence>
<feature type="signal peptide" evidence="7">
    <location>
        <begin position="1"/>
        <end position="28"/>
    </location>
</feature>
<dbReference type="EMBL" id="FOSL01000001">
    <property type="protein sequence ID" value="SFJ91821.1"/>
    <property type="molecule type" value="Genomic_DNA"/>
</dbReference>
<gene>
    <name evidence="8" type="ORF">SAMN04488498_101288</name>
</gene>
<dbReference type="GO" id="GO:0030246">
    <property type="term" value="F:carbohydrate binding"/>
    <property type="evidence" value="ECO:0007669"/>
    <property type="project" value="UniProtKB-KW"/>
</dbReference>
<keyword evidence="4" id="KW-1003">Cell membrane</keyword>
<evidence type="ECO:0000256" key="3">
    <source>
        <dbReference type="ARBA" id="ARBA00020552"/>
    </source>
</evidence>
<keyword evidence="4" id="KW-0472">Membrane</keyword>
<dbReference type="RefSeq" id="WP_244621557.1">
    <property type="nucleotide sequence ID" value="NZ_BSPE01000002.1"/>
</dbReference>
<evidence type="ECO:0000256" key="5">
    <source>
        <dbReference type="ARBA" id="ARBA00022734"/>
    </source>
</evidence>
<keyword evidence="9" id="KW-1185">Reference proteome</keyword>
<proteinExistence type="inferred from homology"/>
<keyword evidence="5" id="KW-0430">Lectin</keyword>